<evidence type="ECO:0000256" key="1">
    <source>
        <dbReference type="SAM" id="MobiDB-lite"/>
    </source>
</evidence>
<dbReference type="OrthoDB" id="3742379at2"/>
<evidence type="ECO:0000313" key="2">
    <source>
        <dbReference type="EMBL" id="EXG79591.1"/>
    </source>
</evidence>
<gene>
    <name evidence="2" type="ORF">CryarDRAFT_0632</name>
</gene>
<dbReference type="EMBL" id="JFBT01000001">
    <property type="protein sequence ID" value="EXG79591.1"/>
    <property type="molecule type" value="Genomic_DNA"/>
</dbReference>
<dbReference type="Proteomes" id="UP000021053">
    <property type="component" value="Unassembled WGS sequence"/>
</dbReference>
<dbReference type="AlphaFoldDB" id="A0A011AC28"/>
<evidence type="ECO:0008006" key="4">
    <source>
        <dbReference type="Google" id="ProtNLM"/>
    </source>
</evidence>
<sequence length="267" mass="27593">MARLVAGVVAVLVGVGSWVPAVPARGDDGPVTVTGDNRRSVDIRVRDEGPGAAGRTEPRRPTATDAPEAWDACHERNSAYGTACLAAAGGVPSPAGDSPPTLALEARSRLTLPLPTPTLSPRVRFDDGTIGGLTGTPTWLWTDPAHWAPNGTPLLRSASAGQVSATVSAAPVRLVWHPGDGTTVLCRTPGTPLTDPHRGAAGSPDCGHTYRRTSAAQPHAHYRVTIGVTWAVTWSGSDGSSGTLAPLVVTSTFDYPVREGRAQLVSP</sequence>
<proteinExistence type="predicted"/>
<keyword evidence="3" id="KW-1185">Reference proteome</keyword>
<reference evidence="2 3" key="1">
    <citation type="submission" date="2013-07" db="EMBL/GenBank/DDBJ databases">
        <authorList>
            <consortium name="DOE Joint Genome Institute"/>
            <person name="Eisen J."/>
            <person name="Huntemann M."/>
            <person name="Han J."/>
            <person name="Chen A."/>
            <person name="Kyrpides N."/>
            <person name="Mavromatis K."/>
            <person name="Markowitz V."/>
            <person name="Palaniappan K."/>
            <person name="Ivanova N."/>
            <person name="Schaumberg A."/>
            <person name="Pati A."/>
            <person name="Liolios K."/>
            <person name="Nordberg H.P."/>
            <person name="Cantor M.N."/>
            <person name="Hua S.X."/>
            <person name="Woyke T."/>
        </authorList>
    </citation>
    <scope>NUCLEOTIDE SEQUENCE [LARGE SCALE GENOMIC DNA]</scope>
    <source>
        <strain evidence="2 3">DSM 44712</strain>
    </source>
</reference>
<evidence type="ECO:0000313" key="3">
    <source>
        <dbReference type="Proteomes" id="UP000021053"/>
    </source>
</evidence>
<comment type="caution">
    <text evidence="2">The sequence shown here is derived from an EMBL/GenBank/DDBJ whole genome shotgun (WGS) entry which is preliminary data.</text>
</comment>
<dbReference type="RefSeq" id="WP_051569670.1">
    <property type="nucleotide sequence ID" value="NZ_KK073874.1"/>
</dbReference>
<name>A0A011AC28_9ACTN</name>
<dbReference type="HOGENOM" id="CLU_1040985_0_0_11"/>
<feature type="region of interest" description="Disordered" evidence="1">
    <location>
        <begin position="47"/>
        <end position="67"/>
    </location>
</feature>
<protein>
    <recommendedName>
        <fullName evidence="4">ATP/GTP-binding protein</fullName>
    </recommendedName>
</protein>
<organism evidence="2 3">
    <name type="scientific">Cryptosporangium arvum DSM 44712</name>
    <dbReference type="NCBI Taxonomy" id="927661"/>
    <lineage>
        <taxon>Bacteria</taxon>
        <taxon>Bacillati</taxon>
        <taxon>Actinomycetota</taxon>
        <taxon>Actinomycetes</taxon>
        <taxon>Cryptosporangiales</taxon>
        <taxon>Cryptosporangiaceae</taxon>
        <taxon>Cryptosporangium</taxon>
    </lineage>
</organism>
<accession>A0A011AC28</accession>